<keyword evidence="2" id="KW-1185">Reference proteome</keyword>
<gene>
    <name evidence="1" type="ORF">WMO40_03645</name>
</gene>
<comment type="caution">
    <text evidence="1">The sequence shown here is derived from an EMBL/GenBank/DDBJ whole genome shotgun (WGS) entry which is preliminary data.</text>
</comment>
<evidence type="ECO:0000313" key="2">
    <source>
        <dbReference type="Proteomes" id="UP001439875"/>
    </source>
</evidence>
<evidence type="ECO:0000313" key="1">
    <source>
        <dbReference type="EMBL" id="MEQ2525785.1"/>
    </source>
</evidence>
<sequence>MSVNVKWDRVVDVVVLGSGGAALTAATLANDNGASVIVLEKSSQIGGTTAMSGGVPWIPMNHYMKEQGITDSRENALKYIRRLSNGREPDPKLVEVFVDNGSKMIKYLHDHTPAKFAVPKGYGDYYADLPGGLVEGRSLDPLPFELNQLGDLAEKIRRNPIFPPLTLAEGGADKDSIDYAVMAERMEKNITTMGRALIASLVKGLLDRGVEIMLETPGEKLIQNEAGEVIGVQAEQNGESLFIGARNGVIIATGGFEWNKDLVRAFLPGEPTHPLSPPYNEGDGLIMAMEVGAQLANMSDAWWYPATQDPSIEYEGRPLNLISSPRASAHSIIVNRRGKRFVNEGSTYKDMPRKFFEYDEVTQSYPNESPVWMIFDSTLKDNHLVVTVAPGDPAPEWMYQSDSLKNLAEQIGVDTEGLEESVKRFNENAEKGIDPDFHRGELYFEGMGAGGGSPELNIGPIEKAPFYAIPIYFGTLGTSGGPKIDENGQVIGLRGNKISGLYAAGNTAMCILGPTYPGAGATIGPGMTWGYLAGMEVAKSAKRNVEELSSAK</sequence>
<dbReference type="Proteomes" id="UP001439875">
    <property type="component" value="Unassembled WGS sequence"/>
</dbReference>
<protein>
    <submittedName>
        <fullName evidence="1">FAD-binding protein</fullName>
    </submittedName>
</protein>
<dbReference type="EMBL" id="JBBMEW010000002">
    <property type="protein sequence ID" value="MEQ2525785.1"/>
    <property type="molecule type" value="Genomic_DNA"/>
</dbReference>
<proteinExistence type="predicted"/>
<name>A0ACC6S6V3_9BACI</name>
<accession>A0ACC6S6V3</accession>
<reference evidence="1" key="1">
    <citation type="submission" date="2024-03" db="EMBL/GenBank/DDBJ databases">
        <title>Human intestinal bacterial collection.</title>
        <authorList>
            <person name="Pauvert C."/>
            <person name="Hitch T.C.A."/>
            <person name="Clavel T."/>
        </authorList>
    </citation>
    <scope>NUCLEOTIDE SEQUENCE</scope>
    <source>
        <strain evidence="1">CLA-AA-H227</strain>
    </source>
</reference>
<organism evidence="1 2">
    <name type="scientific">Robertmurraya yapensis</name>
    <name type="common">ex Hitch et al 2024</name>
    <dbReference type="NCBI Taxonomy" id="3133160"/>
    <lineage>
        <taxon>Bacteria</taxon>
        <taxon>Bacillati</taxon>
        <taxon>Bacillota</taxon>
        <taxon>Bacilli</taxon>
        <taxon>Bacillales</taxon>
        <taxon>Bacillaceae</taxon>
        <taxon>Robertmurraya</taxon>
    </lineage>
</organism>